<dbReference type="EMBL" id="WIGN01000163">
    <property type="protein sequence ID" value="KAF6806251.1"/>
    <property type="molecule type" value="Genomic_DNA"/>
</dbReference>
<feature type="signal peptide" evidence="1">
    <location>
        <begin position="1"/>
        <end position="19"/>
    </location>
</feature>
<keyword evidence="1" id="KW-0732">Signal</keyword>
<feature type="chain" id="PRO_5034873266" evidence="1">
    <location>
        <begin position="20"/>
        <end position="246"/>
    </location>
</feature>
<evidence type="ECO:0000313" key="2">
    <source>
        <dbReference type="EMBL" id="KAF6806251.1"/>
    </source>
</evidence>
<protein>
    <submittedName>
        <fullName evidence="2">Uncharacterized protein</fullName>
    </submittedName>
</protein>
<gene>
    <name evidence="2" type="ORF">CSOJ01_08975</name>
</gene>
<dbReference type="Proteomes" id="UP000652219">
    <property type="component" value="Unassembled WGS sequence"/>
</dbReference>
<dbReference type="PANTHER" id="PTHR37490">
    <property type="entry name" value="EXPRESSED PROTEIN"/>
    <property type="match status" value="1"/>
</dbReference>
<organism evidence="2 3">
    <name type="scientific">Colletotrichum sojae</name>
    <dbReference type="NCBI Taxonomy" id="2175907"/>
    <lineage>
        <taxon>Eukaryota</taxon>
        <taxon>Fungi</taxon>
        <taxon>Dikarya</taxon>
        <taxon>Ascomycota</taxon>
        <taxon>Pezizomycotina</taxon>
        <taxon>Sordariomycetes</taxon>
        <taxon>Hypocreomycetidae</taxon>
        <taxon>Glomerellales</taxon>
        <taxon>Glomerellaceae</taxon>
        <taxon>Colletotrichum</taxon>
        <taxon>Colletotrichum orchidearum species complex</taxon>
    </lineage>
</organism>
<dbReference type="Pfam" id="PF11913">
    <property type="entry name" value="DUF3431"/>
    <property type="match status" value="1"/>
</dbReference>
<accession>A0A8H6MS75</accession>
<proteinExistence type="predicted"/>
<name>A0A8H6MS75_9PEZI</name>
<keyword evidence="3" id="KW-1185">Reference proteome</keyword>
<dbReference type="AlphaFoldDB" id="A0A8H6MS75"/>
<reference evidence="2 3" key="1">
    <citation type="journal article" date="2020" name="Phytopathology">
        <title>Genome Sequence Resources of Colletotrichum truncatum, C. plurivorum, C. musicola, and C. sojae: Four Species Pathogenic to Soybean (Glycine max).</title>
        <authorList>
            <person name="Rogerio F."/>
            <person name="Boufleur T.R."/>
            <person name="Ciampi-Guillardi M."/>
            <person name="Sukno S.A."/>
            <person name="Thon M.R."/>
            <person name="Massola Junior N.S."/>
            <person name="Baroncelli R."/>
        </authorList>
    </citation>
    <scope>NUCLEOTIDE SEQUENCE [LARGE SCALE GENOMIC DNA]</scope>
    <source>
        <strain evidence="2 3">LFN0009</strain>
    </source>
</reference>
<evidence type="ECO:0000256" key="1">
    <source>
        <dbReference type="SAM" id="SignalP"/>
    </source>
</evidence>
<sequence length="246" mass="27918">MVALNLTLLALSTSQKALGIVCARYKESLDPWAPVASMTYLYAKGSVPQDNDSVPHSSFRSYIPLKNIGREGHTHLYHIVTYYDVLDDVMVFSQAEPFSLLSPVVNTTSQMAARAVDVGVGDVTPFNHALFHDVDDWGRIDWNSSKEALWITPGQIATLKRAPFTPDEFWTRLLGDRHPPAIRAMHGGIFAVRRETIWSLPRSVYQRALTEFEKEDAVNPEVGFFMERMWAPMFSRKYRLQSIENP</sequence>
<comment type="caution">
    <text evidence="2">The sequence shown here is derived from an EMBL/GenBank/DDBJ whole genome shotgun (WGS) entry which is preliminary data.</text>
</comment>
<dbReference type="InterPro" id="IPR021838">
    <property type="entry name" value="DUF3431"/>
</dbReference>
<evidence type="ECO:0000313" key="3">
    <source>
        <dbReference type="Proteomes" id="UP000652219"/>
    </source>
</evidence>
<dbReference type="PANTHER" id="PTHR37490:SF1">
    <property type="entry name" value="GLYCOSYLTRANSFERASE 2-LIKE DOMAIN-CONTAINING PROTEIN"/>
    <property type="match status" value="1"/>
</dbReference>